<dbReference type="Gene3D" id="3.40.109.10">
    <property type="entry name" value="NADH Oxidase"/>
    <property type="match status" value="1"/>
</dbReference>
<evidence type="ECO:0000313" key="8">
    <source>
        <dbReference type="Proteomes" id="UP000627538"/>
    </source>
</evidence>
<name>A0A8I0GA20_9ACTO</name>
<feature type="domain" description="Nitroreductase" evidence="6">
    <location>
        <begin position="12"/>
        <end position="165"/>
    </location>
</feature>
<evidence type="ECO:0000256" key="1">
    <source>
        <dbReference type="ARBA" id="ARBA00008366"/>
    </source>
</evidence>
<keyword evidence="2 5" id="KW-0285">Flavoprotein</keyword>
<dbReference type="PANTHER" id="PTHR43425:SF2">
    <property type="entry name" value="OXYGEN-INSENSITIVE NADPH NITROREDUCTASE"/>
    <property type="match status" value="1"/>
</dbReference>
<dbReference type="PANTHER" id="PTHR43425">
    <property type="entry name" value="OXYGEN-INSENSITIVE NADPH NITROREDUCTASE"/>
    <property type="match status" value="1"/>
</dbReference>
<keyword evidence="8" id="KW-1185">Reference proteome</keyword>
<organism evidence="7 8">
    <name type="scientific">Nanchangia anserum</name>
    <dbReference type="NCBI Taxonomy" id="2692125"/>
    <lineage>
        <taxon>Bacteria</taxon>
        <taxon>Bacillati</taxon>
        <taxon>Actinomycetota</taxon>
        <taxon>Actinomycetes</taxon>
        <taxon>Actinomycetales</taxon>
        <taxon>Actinomycetaceae</taxon>
        <taxon>Nanchangia</taxon>
    </lineage>
</organism>
<dbReference type="GO" id="GO:0016491">
    <property type="term" value="F:oxidoreductase activity"/>
    <property type="evidence" value="ECO:0007669"/>
    <property type="project" value="UniProtKB-UniRule"/>
</dbReference>
<dbReference type="RefSeq" id="WP_191072243.1">
    <property type="nucleotide sequence ID" value="NZ_CP060506.1"/>
</dbReference>
<dbReference type="InterPro" id="IPR029479">
    <property type="entry name" value="Nitroreductase"/>
</dbReference>
<gene>
    <name evidence="7" type="ORF">H8R10_06770</name>
</gene>
<evidence type="ECO:0000256" key="2">
    <source>
        <dbReference type="ARBA" id="ARBA00022630"/>
    </source>
</evidence>
<protein>
    <submittedName>
        <fullName evidence="7">Nitroreductase family protein</fullName>
    </submittedName>
</protein>
<evidence type="ECO:0000256" key="4">
    <source>
        <dbReference type="ARBA" id="ARBA00023002"/>
    </source>
</evidence>
<reference evidence="7 8" key="1">
    <citation type="submission" date="2020-08" db="EMBL/GenBank/DDBJ databases">
        <title>Winkia gen. nov., sp. nov., isolated from faeces of the Anser albifrons in China.</title>
        <authorList>
            <person name="Liu Q."/>
        </authorList>
    </citation>
    <scope>NUCLEOTIDE SEQUENCE [LARGE SCALE GENOMIC DNA]</scope>
    <source>
        <strain evidence="7 8">C62</strain>
    </source>
</reference>
<keyword evidence="5" id="KW-0521">NADP</keyword>
<accession>A0A8I0GA20</accession>
<dbReference type="Proteomes" id="UP000627538">
    <property type="component" value="Unassembled WGS sequence"/>
</dbReference>
<dbReference type="InterPro" id="IPR016446">
    <property type="entry name" value="Flavin_OxRdtase_Frp"/>
</dbReference>
<sequence length="250" mass="27876">MMTPTIATQLAHRTIRSYTDEPVSEEAIASLYEAARRSATWAFYQHRTIIRVRDPRIRQVIAHSSTQPYVAAERGELFIFVVDLYRNSRIRAEQGVDSEWYHTTQAFLTGVGDTMLAAQNFVVAAESMGLGTVFLGSIGREVREVISALELPTLTYPLVGVLVGHPAEKPQIKPRLPIAAMTACDTYPMRESVCEALADYDEVVQTYYDLRDTNRRVDSFTRQIATNPGRGGAEVTDVLAVLHDQGLALR</sequence>
<evidence type="ECO:0000256" key="5">
    <source>
        <dbReference type="PIRNR" id="PIRNR005426"/>
    </source>
</evidence>
<dbReference type="SUPFAM" id="SSF55469">
    <property type="entry name" value="FMN-dependent nitroreductase-like"/>
    <property type="match status" value="1"/>
</dbReference>
<dbReference type="Pfam" id="PF00881">
    <property type="entry name" value="Nitroreductase"/>
    <property type="match status" value="1"/>
</dbReference>
<evidence type="ECO:0000256" key="3">
    <source>
        <dbReference type="ARBA" id="ARBA00022643"/>
    </source>
</evidence>
<dbReference type="AlphaFoldDB" id="A0A8I0GA20"/>
<proteinExistence type="inferred from homology"/>
<comment type="similarity">
    <text evidence="1 5">Belongs to the flavin oxidoreductase frp family.</text>
</comment>
<evidence type="ECO:0000259" key="6">
    <source>
        <dbReference type="Pfam" id="PF00881"/>
    </source>
</evidence>
<keyword evidence="3 5" id="KW-0288">FMN</keyword>
<dbReference type="PIRSF" id="PIRSF005426">
    <property type="entry name" value="Frp"/>
    <property type="match status" value="1"/>
</dbReference>
<comment type="caution">
    <text evidence="7">The sequence shown here is derived from an EMBL/GenBank/DDBJ whole genome shotgun (WGS) entry which is preliminary data.</text>
</comment>
<dbReference type="InterPro" id="IPR000415">
    <property type="entry name" value="Nitroreductase-like"/>
</dbReference>
<evidence type="ECO:0000313" key="7">
    <source>
        <dbReference type="EMBL" id="MBD3689924.1"/>
    </source>
</evidence>
<dbReference type="EMBL" id="JACRUO010000002">
    <property type="protein sequence ID" value="MBD3689924.1"/>
    <property type="molecule type" value="Genomic_DNA"/>
</dbReference>
<keyword evidence="4 5" id="KW-0560">Oxidoreductase</keyword>